<evidence type="ECO:0000256" key="1">
    <source>
        <dbReference type="ARBA" id="ARBA00023015"/>
    </source>
</evidence>
<evidence type="ECO:0000259" key="4">
    <source>
        <dbReference type="PROSITE" id="PS50956"/>
    </source>
</evidence>
<name>A0A926KR89_9BACL</name>
<dbReference type="GO" id="GO:0005829">
    <property type="term" value="C:cytosol"/>
    <property type="evidence" value="ECO:0007669"/>
    <property type="project" value="TreeGrafter"/>
</dbReference>
<evidence type="ECO:0000313" key="6">
    <source>
        <dbReference type="Proteomes" id="UP000650466"/>
    </source>
</evidence>
<organism evidence="5 6">
    <name type="scientific">Paenibacillus sedimenti</name>
    <dbReference type="NCBI Taxonomy" id="2770274"/>
    <lineage>
        <taxon>Bacteria</taxon>
        <taxon>Bacillati</taxon>
        <taxon>Bacillota</taxon>
        <taxon>Bacilli</taxon>
        <taxon>Bacillales</taxon>
        <taxon>Paenibacillaceae</taxon>
        <taxon>Paenibacillus</taxon>
    </lineage>
</organism>
<gene>
    <name evidence="5" type="ORF">ICC18_20410</name>
</gene>
<dbReference type="CDD" id="cd00090">
    <property type="entry name" value="HTH_ARSR"/>
    <property type="match status" value="1"/>
</dbReference>
<dbReference type="Gene3D" id="1.10.10.10">
    <property type="entry name" value="Winged helix-like DNA-binding domain superfamily/Winged helix DNA-binding domain"/>
    <property type="match status" value="1"/>
</dbReference>
<dbReference type="RefSeq" id="WP_188176263.1">
    <property type="nucleotide sequence ID" value="NZ_JACVVD010000007.1"/>
</dbReference>
<dbReference type="Pfam" id="PF01037">
    <property type="entry name" value="AsnC_trans_reg"/>
    <property type="match status" value="1"/>
</dbReference>
<dbReference type="PRINTS" id="PR00033">
    <property type="entry name" value="HTHASNC"/>
</dbReference>
<reference evidence="5" key="1">
    <citation type="submission" date="2020-09" db="EMBL/GenBank/DDBJ databases">
        <title>Draft Genome Sequence of Paenibacillus sp. WST5.</title>
        <authorList>
            <person name="Bao Z."/>
        </authorList>
    </citation>
    <scope>NUCLEOTIDE SEQUENCE</scope>
    <source>
        <strain evidence="5">WST5</strain>
    </source>
</reference>
<dbReference type="InterPro" id="IPR019885">
    <property type="entry name" value="Tscrpt_reg_HTH_AsnC-type_CS"/>
</dbReference>
<dbReference type="InterPro" id="IPR019888">
    <property type="entry name" value="Tscrpt_reg_AsnC-like"/>
</dbReference>
<dbReference type="InterPro" id="IPR036388">
    <property type="entry name" value="WH-like_DNA-bd_sf"/>
</dbReference>
<evidence type="ECO:0000256" key="2">
    <source>
        <dbReference type="ARBA" id="ARBA00023125"/>
    </source>
</evidence>
<dbReference type="GO" id="GO:0043200">
    <property type="term" value="P:response to amino acid"/>
    <property type="evidence" value="ECO:0007669"/>
    <property type="project" value="TreeGrafter"/>
</dbReference>
<proteinExistence type="predicted"/>
<dbReference type="Proteomes" id="UP000650466">
    <property type="component" value="Unassembled WGS sequence"/>
</dbReference>
<dbReference type="GO" id="GO:0043565">
    <property type="term" value="F:sequence-specific DNA binding"/>
    <property type="evidence" value="ECO:0007669"/>
    <property type="project" value="InterPro"/>
</dbReference>
<comment type="caution">
    <text evidence="5">The sequence shown here is derived from an EMBL/GenBank/DDBJ whole genome shotgun (WGS) entry which is preliminary data.</text>
</comment>
<keyword evidence="1" id="KW-0805">Transcription regulation</keyword>
<dbReference type="PROSITE" id="PS50956">
    <property type="entry name" value="HTH_ASNC_2"/>
    <property type="match status" value="1"/>
</dbReference>
<dbReference type="PANTHER" id="PTHR30154">
    <property type="entry name" value="LEUCINE-RESPONSIVE REGULATORY PROTEIN"/>
    <property type="match status" value="1"/>
</dbReference>
<dbReference type="InterPro" id="IPR036390">
    <property type="entry name" value="WH_DNA-bd_sf"/>
</dbReference>
<keyword evidence="2" id="KW-0238">DNA-binding</keyword>
<dbReference type="InterPro" id="IPR019887">
    <property type="entry name" value="Tscrpt_reg_AsnC/Lrp_C"/>
</dbReference>
<dbReference type="Pfam" id="PF13412">
    <property type="entry name" value="HTH_24"/>
    <property type="match status" value="1"/>
</dbReference>
<accession>A0A926KR89</accession>
<dbReference type="PROSITE" id="PS00519">
    <property type="entry name" value="HTH_ASNC_1"/>
    <property type="match status" value="1"/>
</dbReference>
<evidence type="ECO:0000256" key="3">
    <source>
        <dbReference type="ARBA" id="ARBA00023163"/>
    </source>
</evidence>
<keyword evidence="6" id="KW-1185">Reference proteome</keyword>
<dbReference type="Gene3D" id="3.30.70.920">
    <property type="match status" value="1"/>
</dbReference>
<dbReference type="InterPro" id="IPR011008">
    <property type="entry name" value="Dimeric_a/b-barrel"/>
</dbReference>
<dbReference type="AlphaFoldDB" id="A0A926KR89"/>
<sequence length="146" mass="16334">MDDIDKKIIEQLQDNARLSMTELGKIIGLTSPAVTERVRKLEDAGVIVAYRAIVAPDKLEKRVIAYILMETEHCKKYVEFAKHYPDVVETHRITGAFSYLTKIVTPSVLTLEAFIDASMANGKPTTLIVLSSPVEYRPLIPETMNA</sequence>
<feature type="domain" description="HTH asnC-type" evidence="4">
    <location>
        <begin position="1"/>
        <end position="67"/>
    </location>
</feature>
<dbReference type="EMBL" id="JACVVD010000007">
    <property type="protein sequence ID" value="MBD0382485.1"/>
    <property type="molecule type" value="Genomic_DNA"/>
</dbReference>
<dbReference type="SUPFAM" id="SSF54909">
    <property type="entry name" value="Dimeric alpha+beta barrel"/>
    <property type="match status" value="1"/>
</dbReference>
<evidence type="ECO:0000313" key="5">
    <source>
        <dbReference type="EMBL" id="MBD0382485.1"/>
    </source>
</evidence>
<dbReference type="InterPro" id="IPR011991">
    <property type="entry name" value="ArsR-like_HTH"/>
</dbReference>
<protein>
    <submittedName>
        <fullName evidence="5">Lrp/AsnC family transcriptional regulator</fullName>
    </submittedName>
</protein>
<dbReference type="FunFam" id="1.10.10.10:FF:000186">
    <property type="entry name" value="AsnC family transcriptional regulator"/>
    <property type="match status" value="1"/>
</dbReference>
<dbReference type="SUPFAM" id="SSF46785">
    <property type="entry name" value="Winged helix' DNA-binding domain"/>
    <property type="match status" value="1"/>
</dbReference>
<dbReference type="PANTHER" id="PTHR30154:SF20">
    <property type="entry name" value="LEUCINE-RESPONSIVE REGULATORY PROTEIN"/>
    <property type="match status" value="1"/>
</dbReference>
<keyword evidence="3" id="KW-0804">Transcription</keyword>
<dbReference type="InterPro" id="IPR000485">
    <property type="entry name" value="AsnC-type_HTH_dom"/>
</dbReference>
<dbReference type="SMART" id="SM00344">
    <property type="entry name" value="HTH_ASNC"/>
    <property type="match status" value="1"/>
</dbReference>